<reference evidence="1" key="1">
    <citation type="submission" date="2014-11" db="EMBL/GenBank/DDBJ databases">
        <authorList>
            <person name="Amaro Gonzalez C."/>
        </authorList>
    </citation>
    <scope>NUCLEOTIDE SEQUENCE</scope>
</reference>
<proteinExistence type="predicted"/>
<dbReference type="EMBL" id="GBXM01049039">
    <property type="protein sequence ID" value="JAH59538.1"/>
    <property type="molecule type" value="Transcribed_RNA"/>
</dbReference>
<sequence>MWQLNAASHLHTLIMMSF</sequence>
<name>A0A0E9U3J0_ANGAN</name>
<dbReference type="AlphaFoldDB" id="A0A0E9U3J0"/>
<reference evidence="1" key="2">
    <citation type="journal article" date="2015" name="Fish Shellfish Immunol.">
        <title>Early steps in the European eel (Anguilla anguilla)-Vibrio vulnificus interaction in the gills: Role of the RtxA13 toxin.</title>
        <authorList>
            <person name="Callol A."/>
            <person name="Pajuelo D."/>
            <person name="Ebbesson L."/>
            <person name="Teles M."/>
            <person name="MacKenzie S."/>
            <person name="Amaro C."/>
        </authorList>
    </citation>
    <scope>NUCLEOTIDE SEQUENCE</scope>
</reference>
<accession>A0A0E9U3J0</accession>
<organism evidence="1">
    <name type="scientific">Anguilla anguilla</name>
    <name type="common">European freshwater eel</name>
    <name type="synonym">Muraena anguilla</name>
    <dbReference type="NCBI Taxonomy" id="7936"/>
    <lineage>
        <taxon>Eukaryota</taxon>
        <taxon>Metazoa</taxon>
        <taxon>Chordata</taxon>
        <taxon>Craniata</taxon>
        <taxon>Vertebrata</taxon>
        <taxon>Euteleostomi</taxon>
        <taxon>Actinopterygii</taxon>
        <taxon>Neopterygii</taxon>
        <taxon>Teleostei</taxon>
        <taxon>Anguilliformes</taxon>
        <taxon>Anguillidae</taxon>
        <taxon>Anguilla</taxon>
    </lineage>
</organism>
<protein>
    <submittedName>
        <fullName evidence="1">Uncharacterized protein</fullName>
    </submittedName>
</protein>
<evidence type="ECO:0000313" key="1">
    <source>
        <dbReference type="EMBL" id="JAH59538.1"/>
    </source>
</evidence>